<evidence type="ECO:0000313" key="4">
    <source>
        <dbReference type="RefSeq" id="XP_031394292.1"/>
    </source>
</evidence>
<reference evidence="3" key="1">
    <citation type="journal article" date="2020" name="Plant Biotechnol. J.">
        <title>The pomegranate (Punica granatum L.) draft genome dissects genetic divergence between soft- and hard-seeded cultivars.</title>
        <authorList>
            <person name="Luo X."/>
            <person name="Li H."/>
            <person name="Wu Z."/>
            <person name="Yao W."/>
            <person name="Zhao P."/>
            <person name="Cao D."/>
            <person name="Yu H."/>
            <person name="Li K."/>
            <person name="Poudel K."/>
            <person name="Zhao D."/>
            <person name="Zhang F."/>
            <person name="Xia X."/>
            <person name="Chen L."/>
            <person name="Wang Q."/>
            <person name="Jing D."/>
            <person name="Cao S."/>
        </authorList>
    </citation>
    <scope>NUCLEOTIDE SEQUENCE [LARGE SCALE GENOMIC DNA]</scope>
    <source>
        <strain evidence="3">cv. Tunisia</strain>
    </source>
</reference>
<dbReference type="InterPro" id="IPR008258">
    <property type="entry name" value="Transglycosylase_SLT_dom_1"/>
</dbReference>
<protein>
    <submittedName>
        <fullName evidence="4">Uncharacterized protein LOC116205744 isoform X1</fullName>
    </submittedName>
</protein>
<reference evidence="4" key="2">
    <citation type="submission" date="2025-08" db="UniProtKB">
        <authorList>
            <consortium name="RefSeq"/>
        </authorList>
    </citation>
    <scope>IDENTIFICATION</scope>
    <source>
        <tissue evidence="4">Leaf</tissue>
    </source>
</reference>
<dbReference type="PANTHER" id="PTHR37179">
    <property type="entry name" value="TRANSGLYCOSYLASE"/>
    <property type="match status" value="1"/>
</dbReference>
<feature type="domain" description="Transglycosylase SLT" evidence="2">
    <location>
        <begin position="73"/>
        <end position="178"/>
    </location>
</feature>
<gene>
    <name evidence="4" type="primary">LOC116205744</name>
</gene>
<name>A0A6P8DAV5_PUNGR</name>
<dbReference type="SUPFAM" id="SSF53955">
    <property type="entry name" value="Lysozyme-like"/>
    <property type="match status" value="1"/>
</dbReference>
<dbReference type="GeneID" id="116205744"/>
<keyword evidence="3" id="KW-1185">Reference proteome</keyword>
<dbReference type="InterPro" id="IPR023346">
    <property type="entry name" value="Lysozyme-like_dom_sf"/>
</dbReference>
<accession>A0A6P8DAV5</accession>
<organism evidence="3 4">
    <name type="scientific">Punica granatum</name>
    <name type="common">Pomegranate</name>
    <dbReference type="NCBI Taxonomy" id="22663"/>
    <lineage>
        <taxon>Eukaryota</taxon>
        <taxon>Viridiplantae</taxon>
        <taxon>Streptophyta</taxon>
        <taxon>Embryophyta</taxon>
        <taxon>Tracheophyta</taxon>
        <taxon>Spermatophyta</taxon>
        <taxon>Magnoliopsida</taxon>
        <taxon>eudicotyledons</taxon>
        <taxon>Gunneridae</taxon>
        <taxon>Pentapetalae</taxon>
        <taxon>rosids</taxon>
        <taxon>malvids</taxon>
        <taxon>Myrtales</taxon>
        <taxon>Lythraceae</taxon>
        <taxon>Punica</taxon>
    </lineage>
</organism>
<proteinExistence type="predicted"/>
<evidence type="ECO:0000256" key="1">
    <source>
        <dbReference type="SAM" id="MobiDB-lite"/>
    </source>
</evidence>
<dbReference type="RefSeq" id="XP_031394292.1">
    <property type="nucleotide sequence ID" value="XM_031538432.1"/>
</dbReference>
<evidence type="ECO:0000259" key="2">
    <source>
        <dbReference type="Pfam" id="PF01464"/>
    </source>
</evidence>
<evidence type="ECO:0000313" key="3">
    <source>
        <dbReference type="Proteomes" id="UP000515151"/>
    </source>
</evidence>
<dbReference type="OrthoDB" id="550520at2759"/>
<sequence>MTVSFKYWNDCVDKLDLEAMWLVPDVSTEWLDAGETRDQKVHLSRDPDGQAYLTQTEMRAVADIIVRRHFACQIDPDMLCAIAELESDRQLFASKYNKKTKETTLGIMQILPKTAEWLNNELGYRSYDVAGNTDLLYRPFVNVYFGAAYLIWLSNFENKGRSEEFVVRAYRGGTKKATHKPTLPYWKRYLLVKETFSTRDSFNGGSFMGSAPVPAPLSPVPSGGSSPLPSPAPEAPAMKDSGDSYTLWDSRVSSEDMEDMWSHPEVAKEWGKSGERKGKVRFSHDDQKRPYLSRVELRGIAEIILFKHFSSKRVKAIVLCAIAEVSSKRFVDGVAKRPGVMGIDFALASWLHNQSYGTDITQLVLLERHVFFTEDELGYKAYRMDSEEDLLNPFASMYFGAGYMAWLSEYEGRERTPQFVVQAYFVGPQNVNVQETAAVWLKFEEALGKYGEMKRESGSCTIL</sequence>
<dbReference type="Proteomes" id="UP000515151">
    <property type="component" value="Chromosome 1"/>
</dbReference>
<feature type="region of interest" description="Disordered" evidence="1">
    <location>
        <begin position="214"/>
        <end position="244"/>
    </location>
</feature>
<dbReference type="AlphaFoldDB" id="A0A6P8DAV5"/>
<dbReference type="PANTHER" id="PTHR37179:SF1">
    <property type="entry name" value="TRANSGLYCOSYLASE"/>
    <property type="match status" value="1"/>
</dbReference>
<dbReference type="Pfam" id="PF01464">
    <property type="entry name" value="SLT"/>
    <property type="match status" value="1"/>
</dbReference>
<dbReference type="Gene3D" id="1.10.530.10">
    <property type="match status" value="2"/>
</dbReference>